<name>A0A0P1G5G2_9RHOB</name>
<evidence type="ECO:0008006" key="3">
    <source>
        <dbReference type="Google" id="ProtNLM"/>
    </source>
</evidence>
<sequence length="184" mass="20199">MSLLMLDSRWKRFNDEARACPCCGVQFNGIFDIGFSEPEDWPHAPYTGAPVEVEDDVLTSDYCRIDGRHFLRAVLLLPVRGADDNFGFGAWVEVSRDVARAYGETFGDDPQPFEGEGLLANTLPGFEDEQGIAVALTCPDPAERALIHPLDGPLAEALENGISFDDLLDIYAASGNDIRPHLTQ</sequence>
<protein>
    <recommendedName>
        <fullName evidence="3">DUF2199 domain-containing protein</fullName>
    </recommendedName>
</protein>
<gene>
    <name evidence="1" type="ORF">TRN7648_01235</name>
</gene>
<dbReference type="EMBL" id="CYSE01000002">
    <property type="protein sequence ID" value="CUH76995.1"/>
    <property type="molecule type" value="Genomic_DNA"/>
</dbReference>
<dbReference type="InterPro" id="IPR018697">
    <property type="entry name" value="DUF2199"/>
</dbReference>
<dbReference type="AlphaFoldDB" id="A0A0P1G5G2"/>
<dbReference type="RefSeq" id="WP_159452479.1">
    <property type="nucleotide sequence ID" value="NZ_CYSE01000002.1"/>
</dbReference>
<dbReference type="Pfam" id="PF09965">
    <property type="entry name" value="DUF2199"/>
    <property type="match status" value="1"/>
</dbReference>
<keyword evidence="2" id="KW-1185">Reference proteome</keyword>
<evidence type="ECO:0000313" key="2">
    <source>
        <dbReference type="Proteomes" id="UP000054935"/>
    </source>
</evidence>
<accession>A0A0P1G5G2</accession>
<evidence type="ECO:0000313" key="1">
    <source>
        <dbReference type="EMBL" id="CUH76995.1"/>
    </source>
</evidence>
<organism evidence="1 2">
    <name type="scientific">Tropicibacter naphthalenivorans</name>
    <dbReference type="NCBI Taxonomy" id="441103"/>
    <lineage>
        <taxon>Bacteria</taxon>
        <taxon>Pseudomonadati</taxon>
        <taxon>Pseudomonadota</taxon>
        <taxon>Alphaproteobacteria</taxon>
        <taxon>Rhodobacterales</taxon>
        <taxon>Roseobacteraceae</taxon>
        <taxon>Tropicibacter</taxon>
    </lineage>
</organism>
<dbReference type="Proteomes" id="UP000054935">
    <property type="component" value="Unassembled WGS sequence"/>
</dbReference>
<reference evidence="1 2" key="1">
    <citation type="submission" date="2015-09" db="EMBL/GenBank/DDBJ databases">
        <authorList>
            <consortium name="Swine Surveillance"/>
        </authorList>
    </citation>
    <scope>NUCLEOTIDE SEQUENCE [LARGE SCALE GENOMIC DNA]</scope>
    <source>
        <strain evidence="1 2">CECT 7648</strain>
    </source>
</reference>
<dbReference type="STRING" id="441103.TRN7648_01235"/>
<proteinExistence type="predicted"/>